<dbReference type="Gene3D" id="6.10.250.690">
    <property type="match status" value="1"/>
</dbReference>
<organism evidence="1 2">
    <name type="scientific">Micropruina glycogenica</name>
    <dbReference type="NCBI Taxonomy" id="75385"/>
    <lineage>
        <taxon>Bacteria</taxon>
        <taxon>Bacillati</taxon>
        <taxon>Actinomycetota</taxon>
        <taxon>Actinomycetes</taxon>
        <taxon>Propionibacteriales</taxon>
        <taxon>Nocardioidaceae</taxon>
        <taxon>Micropruina</taxon>
    </lineage>
</organism>
<sequence>MRCRDYMAKPFSFEELLARVRLRLRSDSNAGAAASTLSHGGLSLDLRTRRGWAIVRSTCRPARSPRPKPF</sequence>
<protein>
    <recommendedName>
        <fullName evidence="3">Response regulatory domain-containing protein</fullName>
    </recommendedName>
</protein>
<accession>A0A2N9JAP3</accession>
<dbReference type="Proteomes" id="UP000238164">
    <property type="component" value="Chromosome 1"/>
</dbReference>
<evidence type="ECO:0000313" key="2">
    <source>
        <dbReference type="Proteomes" id="UP000238164"/>
    </source>
</evidence>
<dbReference type="KEGG" id="mgg:MPLG2_0201"/>
<gene>
    <name evidence="1" type="ORF">MPLG2_0201</name>
</gene>
<proteinExistence type="predicted"/>
<evidence type="ECO:0000313" key="1">
    <source>
        <dbReference type="EMBL" id="SPD85237.1"/>
    </source>
</evidence>
<dbReference type="InterPro" id="IPR011006">
    <property type="entry name" value="CheY-like_superfamily"/>
</dbReference>
<dbReference type="EMBL" id="LT985188">
    <property type="protein sequence ID" value="SPD85237.1"/>
    <property type="molecule type" value="Genomic_DNA"/>
</dbReference>
<dbReference type="SUPFAM" id="SSF52172">
    <property type="entry name" value="CheY-like"/>
    <property type="match status" value="1"/>
</dbReference>
<name>A0A2N9JAP3_9ACTN</name>
<dbReference type="AlphaFoldDB" id="A0A2N9JAP3"/>
<keyword evidence="2" id="KW-1185">Reference proteome</keyword>
<evidence type="ECO:0008006" key="3">
    <source>
        <dbReference type="Google" id="ProtNLM"/>
    </source>
</evidence>
<reference evidence="1 2" key="1">
    <citation type="submission" date="2018-02" db="EMBL/GenBank/DDBJ databases">
        <authorList>
            <person name="Cohen D.B."/>
            <person name="Kent A.D."/>
        </authorList>
    </citation>
    <scope>NUCLEOTIDE SEQUENCE [LARGE SCALE GENOMIC DNA]</scope>
    <source>
        <strain evidence="1">1</strain>
    </source>
</reference>